<feature type="domain" description="Quinohemoprotein amine dehydrogenase alpha subunit haem binding" evidence="1">
    <location>
        <begin position="85"/>
        <end position="216"/>
    </location>
</feature>
<keyword evidence="6" id="KW-1185">Reference proteome</keyword>
<feature type="domain" description="Quinohemoprotein amine dehydrogenase alpha subunit" evidence="4">
    <location>
        <begin position="273"/>
        <end position="388"/>
    </location>
</feature>
<protein>
    <submittedName>
        <fullName evidence="5">Quinohemoprotein amine dehydrogenase subunit alpha</fullName>
    </submittedName>
</protein>
<dbReference type="InterPro" id="IPR036909">
    <property type="entry name" value="Cyt_c-like_dom_sf"/>
</dbReference>
<feature type="domain" description="Quinohemoprotein amine dehydrogenase alpha subunit" evidence="2">
    <location>
        <begin position="393"/>
        <end position="478"/>
    </location>
</feature>
<dbReference type="InterPro" id="IPR015183">
    <property type="entry name" value="QH-AmDH_asu_dom_III"/>
</dbReference>
<dbReference type="Pfam" id="PF14930">
    <property type="entry name" value="Qn_am_d_aII"/>
    <property type="match status" value="1"/>
</dbReference>
<dbReference type="InterPro" id="IPR013783">
    <property type="entry name" value="Ig-like_fold"/>
</dbReference>
<evidence type="ECO:0000259" key="2">
    <source>
        <dbReference type="Pfam" id="PF09099"/>
    </source>
</evidence>
<sequence>MRLSRKNRGDALARTPQVTSDVEAGSVLAATGPSTRSWHRLPVAALLAAGALSTSVVVAQAGGEDDFTSDPAGWDETEAGIPVTDSLTMQKCGTCHAPDADGNLSRISWIRATPEGWAQTIKRMVKLNGLEIEPGEAREVVKYLSTYHGLAPEEAKPVMYLAEKRIQDETIIPNDTLRQTCASCHAFAQPMSSRRSKREWGLLENMHRALYSTAEFIYETPVGGGYDENGGAGDSDGAKPEKQAIAALKWLSENAPLHTPEWSAWRPRIRAPKLGGKWLVSAEMRGHGRFVGEMTIAPREPGSDEYITSTVLRSLKDGSVHTRKGASLIYGGFSWRGSSLGAAPSAAPDDLDSKLRETLWFAPDQTMAMGRWYWGEYHEFGYDVTLRRESGAPVLAAISLDALKTGTKGAEVHIYGANLPADLAAGDIDFGSGTKVAKLVSVTPGEAVVTLDIAANAVPGPRDVTVGSAVLQKALPVYARVDYVKVTPDTALAHLGGIKYAKGFEQFAAWGYSNGPDGKEGTKDDFAIMPIEATWSLGEFITTTYDNDTKFVGSLDAASGLFTPNVEGPNPERRFGRNNYGEVWVVATAKNFAGKDGKPLVGRSYLVTTVPTYKRWDQPEVSE</sequence>
<dbReference type="Gene3D" id="1.10.760.10">
    <property type="entry name" value="Cytochrome c-like domain"/>
    <property type="match status" value="1"/>
</dbReference>
<dbReference type="Pfam" id="PF09098">
    <property type="entry name" value="Dehyd-heme_bind"/>
    <property type="match status" value="1"/>
</dbReference>
<accession>A0ABT0ABY1</accession>
<evidence type="ECO:0000313" key="5">
    <source>
        <dbReference type="EMBL" id="MCJ1960671.1"/>
    </source>
</evidence>
<dbReference type="InterPro" id="IPR015182">
    <property type="entry name" value="QH-AmDH_asu_heme-bd_dom"/>
</dbReference>
<dbReference type="EMBL" id="JALHAT010000010">
    <property type="protein sequence ID" value="MCJ1960671.1"/>
    <property type="molecule type" value="Genomic_DNA"/>
</dbReference>
<organism evidence="5 6">
    <name type="scientific">Novosphingobium mangrovi</name>
    <name type="common">ex Hu et al. 2023</name>
    <dbReference type="NCBI Taxonomy" id="2930094"/>
    <lineage>
        <taxon>Bacteria</taxon>
        <taxon>Pseudomonadati</taxon>
        <taxon>Pseudomonadota</taxon>
        <taxon>Alphaproteobacteria</taxon>
        <taxon>Sphingomonadales</taxon>
        <taxon>Sphingomonadaceae</taxon>
        <taxon>Novosphingobium</taxon>
    </lineage>
</organism>
<evidence type="ECO:0000259" key="3">
    <source>
        <dbReference type="Pfam" id="PF09100"/>
    </source>
</evidence>
<feature type="domain" description="Quinohemoprotein amine dehydrogenase alpha subunit" evidence="3">
    <location>
        <begin position="484"/>
        <end position="621"/>
    </location>
</feature>
<dbReference type="Pfam" id="PF09099">
    <property type="entry name" value="Qn_am_d_aIII"/>
    <property type="match status" value="1"/>
</dbReference>
<dbReference type="NCBIfam" id="TIGR03908">
    <property type="entry name" value="QH_alpha"/>
    <property type="match status" value="1"/>
</dbReference>
<dbReference type="InterPro" id="IPR036718">
    <property type="entry name" value="H-AmDH_asu_dom2_sf"/>
</dbReference>
<evidence type="ECO:0000259" key="1">
    <source>
        <dbReference type="Pfam" id="PF09098"/>
    </source>
</evidence>
<proteinExistence type="predicted"/>
<evidence type="ECO:0000313" key="6">
    <source>
        <dbReference type="Proteomes" id="UP001162802"/>
    </source>
</evidence>
<dbReference type="Pfam" id="PF09100">
    <property type="entry name" value="Qn_am_d_aIV"/>
    <property type="match status" value="1"/>
</dbReference>
<dbReference type="InterPro" id="IPR009111">
    <property type="entry name" value="QH-AmDH_asu_dom2"/>
</dbReference>
<dbReference type="Gene3D" id="2.60.40.10">
    <property type="entry name" value="Immunoglobulins"/>
    <property type="match status" value="2"/>
</dbReference>
<evidence type="ECO:0000259" key="4">
    <source>
        <dbReference type="Pfam" id="PF14930"/>
    </source>
</evidence>
<dbReference type="InterPro" id="IPR015184">
    <property type="entry name" value="QH-AmDH_asu_dom_IV"/>
</dbReference>
<dbReference type="SUPFAM" id="SSF81296">
    <property type="entry name" value="E set domains"/>
    <property type="match status" value="2"/>
</dbReference>
<dbReference type="InterPro" id="IPR023887">
    <property type="entry name" value="QH-AmDH_asu"/>
</dbReference>
<comment type="caution">
    <text evidence="5">The sequence shown here is derived from an EMBL/GenBank/DDBJ whole genome shotgun (WGS) entry which is preliminary data.</text>
</comment>
<dbReference type="SUPFAM" id="SSF69298">
    <property type="entry name" value="Quinohemoprotein amine dehydrogenase A chain, domain 3"/>
    <property type="match status" value="1"/>
</dbReference>
<dbReference type="Proteomes" id="UP001162802">
    <property type="component" value="Unassembled WGS sequence"/>
</dbReference>
<name>A0ABT0ABY1_9SPHN</name>
<reference evidence="5" key="1">
    <citation type="submission" date="2022-03" db="EMBL/GenBank/DDBJ databases">
        <title>Identification of a novel bacterium isolated from mangrove sediments.</title>
        <authorList>
            <person name="Pan X."/>
        </authorList>
    </citation>
    <scope>NUCLEOTIDE SEQUENCE</scope>
    <source>
        <strain evidence="5">B2637</strain>
    </source>
</reference>
<gene>
    <name evidence="5" type="primary">peaA</name>
    <name evidence="5" type="ORF">MTR65_08270</name>
</gene>
<dbReference type="Gene3D" id="2.40.128.120">
    <property type="entry name" value="Quinohemoprotein amine dehydrogenase alpha subunit, domain 2"/>
    <property type="match status" value="1"/>
</dbReference>
<dbReference type="InterPro" id="IPR014756">
    <property type="entry name" value="Ig_E-set"/>
</dbReference>
<dbReference type="RefSeq" id="WP_243799031.1">
    <property type="nucleotide sequence ID" value="NZ_JALHAT010000010.1"/>
</dbReference>
<dbReference type="SUPFAM" id="SSF46626">
    <property type="entry name" value="Cytochrome c"/>
    <property type="match status" value="1"/>
</dbReference>